<feature type="region of interest" description="Disordered" evidence="1">
    <location>
        <begin position="1"/>
        <end position="148"/>
    </location>
</feature>
<evidence type="ECO:0000256" key="1">
    <source>
        <dbReference type="SAM" id="MobiDB-lite"/>
    </source>
</evidence>
<protein>
    <submittedName>
        <fullName evidence="2">Uncharacterized protein</fullName>
    </submittedName>
</protein>
<name>A0A8J6CHV8_DIALT</name>
<accession>A0A8J6CHV8</accession>
<feature type="compositionally biased region" description="Polar residues" evidence="1">
    <location>
        <begin position="42"/>
        <end position="52"/>
    </location>
</feature>
<dbReference type="EMBL" id="JAGTXO010000005">
    <property type="protein sequence ID" value="KAG8468158.1"/>
    <property type="molecule type" value="Genomic_DNA"/>
</dbReference>
<dbReference type="AlphaFoldDB" id="A0A8J6CHV8"/>
<reference evidence="2" key="1">
    <citation type="submission" date="2021-05" db="EMBL/GenBank/DDBJ databases">
        <title>The genome of the haptophyte Pavlova lutheri (Diacronema luteri, Pavlovales) - a model for lipid biosynthesis in eukaryotic algae.</title>
        <authorList>
            <person name="Hulatt C.J."/>
            <person name="Posewitz M.C."/>
        </authorList>
    </citation>
    <scope>NUCLEOTIDE SEQUENCE</scope>
    <source>
        <strain evidence="2">NIVA-4/92</strain>
    </source>
</reference>
<keyword evidence="3" id="KW-1185">Reference proteome</keyword>
<evidence type="ECO:0000313" key="3">
    <source>
        <dbReference type="Proteomes" id="UP000751190"/>
    </source>
</evidence>
<comment type="caution">
    <text evidence="2">The sequence shown here is derived from an EMBL/GenBank/DDBJ whole genome shotgun (WGS) entry which is preliminary data.</text>
</comment>
<organism evidence="2 3">
    <name type="scientific">Diacronema lutheri</name>
    <name type="common">Unicellular marine alga</name>
    <name type="synonym">Monochrysis lutheri</name>
    <dbReference type="NCBI Taxonomy" id="2081491"/>
    <lineage>
        <taxon>Eukaryota</taxon>
        <taxon>Haptista</taxon>
        <taxon>Haptophyta</taxon>
        <taxon>Pavlovophyceae</taxon>
        <taxon>Pavlovales</taxon>
        <taxon>Pavlovaceae</taxon>
        <taxon>Diacronema</taxon>
    </lineage>
</organism>
<dbReference type="Proteomes" id="UP000751190">
    <property type="component" value="Unassembled WGS sequence"/>
</dbReference>
<sequence length="335" mass="35173">MSTWTTPRDAHLASSPPATARKLPTRPAERASHSPRHRTAALGTTNLRSAQRTPALPHAPVLYAAQPHTFGGGARDGAANTFEPPVRSPRLLTPRSTQRGQLATRRVRTSAGGVARAPSASLADAKSGDGARSPRRPPEPLSSPPTSQLLTLRSTASEHGHSIAPMALRPPNVARTLVAREAPVATGAAELRAQYAAAWAALPSPRAPLVSPRNAAISPRAGAAHTPRSAARSAAHIAGANALWLWPECAAENALGAQLDDLARAPFMDGAHRFTARDAQPLLSGGRMRALMTPQPQGAARVQRGGSARAEWQEADRALAQRARKGGGVVELERR</sequence>
<gene>
    <name evidence="2" type="ORF">KFE25_007210</name>
</gene>
<proteinExistence type="predicted"/>
<evidence type="ECO:0000313" key="2">
    <source>
        <dbReference type="EMBL" id="KAG8468158.1"/>
    </source>
</evidence>